<dbReference type="PANTHER" id="PTHR23088:SF27">
    <property type="entry name" value="DEAMINATED GLUTATHIONE AMIDASE"/>
    <property type="match status" value="1"/>
</dbReference>
<reference evidence="3 4" key="1">
    <citation type="submission" date="2018-05" db="EMBL/GenBank/DDBJ databases">
        <title>Genomic Encyclopedia of Type Strains, Phase IV (KMG-IV): sequencing the most valuable type-strain genomes for metagenomic binning, comparative biology and taxonomic classification.</title>
        <authorList>
            <person name="Goeker M."/>
        </authorList>
    </citation>
    <scope>NUCLEOTIDE SEQUENCE [LARGE SCALE GENOMIC DNA]</scope>
    <source>
        <strain evidence="3 4">DSM 44717</strain>
    </source>
</reference>
<dbReference type="GO" id="GO:0016787">
    <property type="term" value="F:hydrolase activity"/>
    <property type="evidence" value="ECO:0007669"/>
    <property type="project" value="UniProtKB-KW"/>
</dbReference>
<evidence type="ECO:0000313" key="4">
    <source>
        <dbReference type="Proteomes" id="UP000246410"/>
    </source>
</evidence>
<dbReference type="Proteomes" id="UP000246410">
    <property type="component" value="Unassembled WGS sequence"/>
</dbReference>
<comment type="similarity">
    <text evidence="1">Belongs to the carbon-nitrogen hydrolase superfamily. NIT1/NIT2 family.</text>
</comment>
<gene>
    <name evidence="3" type="ORF">DFR69_102472</name>
</gene>
<protein>
    <submittedName>
        <fullName evidence="3">Putative amidohydrolase</fullName>
    </submittedName>
</protein>
<sequence>MQLQNGSAHQEPAPAEVPISVVQFAPETDPAANLTTLREHVRRAAEAGARVVITPEYSMYAVTRLDERVVAIAEPLDGPFTSGLSALAAEFGVYLVAGVVERPSPGATRISNTLVAHGPDGARVAVYRKVHLYDAFGHKESDVVEAGPLVAPATFTVDGVIFGMQTCFDLRFPEGCRRVAAAGAQVLLLPAQWIPGPAKVDQWTTLLRARAIENTIYVAAADQCAPRGAGASMIVDPAGSVLAELGDEPGVLTATVDPAHVARVRTANPSLALRRFEVIERVSPEPVAE</sequence>
<dbReference type="AlphaFoldDB" id="A0A317NVT0"/>
<dbReference type="SUPFAM" id="SSF56317">
    <property type="entry name" value="Carbon-nitrogen hydrolase"/>
    <property type="match status" value="1"/>
</dbReference>
<dbReference type="InterPro" id="IPR036526">
    <property type="entry name" value="C-N_Hydrolase_sf"/>
</dbReference>
<evidence type="ECO:0000256" key="1">
    <source>
        <dbReference type="ARBA" id="ARBA00010613"/>
    </source>
</evidence>
<keyword evidence="3" id="KW-0378">Hydrolase</keyword>
<dbReference type="PANTHER" id="PTHR23088">
    <property type="entry name" value="NITRILASE-RELATED"/>
    <property type="match status" value="1"/>
</dbReference>
<dbReference type="EMBL" id="QGTL01000002">
    <property type="protein sequence ID" value="PWV79409.1"/>
    <property type="molecule type" value="Genomic_DNA"/>
</dbReference>
<dbReference type="CDD" id="cd07581">
    <property type="entry name" value="nitrilase_3"/>
    <property type="match status" value="1"/>
</dbReference>
<dbReference type="Pfam" id="PF00795">
    <property type="entry name" value="CN_hydrolase"/>
    <property type="match status" value="1"/>
</dbReference>
<organism evidence="3 4">
    <name type="scientific">Nocardia neocaledoniensis</name>
    <dbReference type="NCBI Taxonomy" id="236511"/>
    <lineage>
        <taxon>Bacteria</taxon>
        <taxon>Bacillati</taxon>
        <taxon>Actinomycetota</taxon>
        <taxon>Actinomycetes</taxon>
        <taxon>Mycobacteriales</taxon>
        <taxon>Nocardiaceae</taxon>
        <taxon>Nocardia</taxon>
    </lineage>
</organism>
<dbReference type="RefSeq" id="WP_110036539.1">
    <property type="nucleotide sequence ID" value="NZ_QGTL01000002.1"/>
</dbReference>
<evidence type="ECO:0000313" key="3">
    <source>
        <dbReference type="EMBL" id="PWV79409.1"/>
    </source>
</evidence>
<comment type="caution">
    <text evidence="3">The sequence shown here is derived from an EMBL/GenBank/DDBJ whole genome shotgun (WGS) entry which is preliminary data.</text>
</comment>
<dbReference type="Gene3D" id="3.60.110.10">
    <property type="entry name" value="Carbon-nitrogen hydrolase"/>
    <property type="match status" value="1"/>
</dbReference>
<name>A0A317NVT0_9NOCA</name>
<dbReference type="PROSITE" id="PS50263">
    <property type="entry name" value="CN_HYDROLASE"/>
    <property type="match status" value="1"/>
</dbReference>
<feature type="domain" description="CN hydrolase" evidence="2">
    <location>
        <begin position="17"/>
        <end position="258"/>
    </location>
</feature>
<evidence type="ECO:0000259" key="2">
    <source>
        <dbReference type="PROSITE" id="PS50263"/>
    </source>
</evidence>
<dbReference type="InterPro" id="IPR003010">
    <property type="entry name" value="C-N_Hydrolase"/>
</dbReference>
<accession>A0A317NVT0</accession>
<keyword evidence="4" id="KW-1185">Reference proteome</keyword>
<proteinExistence type="inferred from homology"/>